<evidence type="ECO:0000313" key="2">
    <source>
        <dbReference type="EMBL" id="MQL87852.1"/>
    </source>
</evidence>
<keyword evidence="3" id="KW-1185">Reference proteome</keyword>
<dbReference type="EMBL" id="NMUH01001010">
    <property type="protein sequence ID" value="MQL87852.1"/>
    <property type="molecule type" value="Genomic_DNA"/>
</dbReference>
<accession>A0A843UNL0</accession>
<dbReference type="AlphaFoldDB" id="A0A843UNL0"/>
<keyword evidence="1" id="KW-0812">Transmembrane</keyword>
<sequence length="204" mass="21709">MVVPKKGTSTLLARPCRVSIRWLAFQQGPSMSCRRVLLLLLGVRAASEVAGSLVLRLVGFVFVLRIRVSVSRSLRKPACGVAFTGAGLWSAEPVEGVLALLVVASLSGCVLVGCPLVVRGWGMLLLCWPLRSGGFSQNGALVVLVEVLPEPVVLLPLSAVFSLLAVCLGLRSGDVFPERLLALWVEVLPKMPCVCFGCRCSLSL</sequence>
<comment type="caution">
    <text evidence="2">The sequence shown here is derived from an EMBL/GenBank/DDBJ whole genome shotgun (WGS) entry which is preliminary data.</text>
</comment>
<keyword evidence="1" id="KW-1133">Transmembrane helix</keyword>
<proteinExistence type="predicted"/>
<gene>
    <name evidence="2" type="ORF">Taro_020401</name>
</gene>
<organism evidence="2 3">
    <name type="scientific">Colocasia esculenta</name>
    <name type="common">Wild taro</name>
    <name type="synonym">Arum esculentum</name>
    <dbReference type="NCBI Taxonomy" id="4460"/>
    <lineage>
        <taxon>Eukaryota</taxon>
        <taxon>Viridiplantae</taxon>
        <taxon>Streptophyta</taxon>
        <taxon>Embryophyta</taxon>
        <taxon>Tracheophyta</taxon>
        <taxon>Spermatophyta</taxon>
        <taxon>Magnoliopsida</taxon>
        <taxon>Liliopsida</taxon>
        <taxon>Araceae</taxon>
        <taxon>Aroideae</taxon>
        <taxon>Colocasieae</taxon>
        <taxon>Colocasia</taxon>
    </lineage>
</organism>
<dbReference type="Proteomes" id="UP000652761">
    <property type="component" value="Unassembled WGS sequence"/>
</dbReference>
<keyword evidence="1" id="KW-0472">Membrane</keyword>
<evidence type="ECO:0000256" key="1">
    <source>
        <dbReference type="SAM" id="Phobius"/>
    </source>
</evidence>
<feature type="transmembrane region" description="Helical" evidence="1">
    <location>
        <begin position="45"/>
        <end position="66"/>
    </location>
</feature>
<feature type="transmembrane region" description="Helical" evidence="1">
    <location>
        <begin position="97"/>
        <end position="118"/>
    </location>
</feature>
<reference evidence="2" key="1">
    <citation type="submission" date="2017-07" db="EMBL/GenBank/DDBJ databases">
        <title>Taro Niue Genome Assembly and Annotation.</title>
        <authorList>
            <person name="Atibalentja N."/>
            <person name="Keating K."/>
            <person name="Fields C.J."/>
        </authorList>
    </citation>
    <scope>NUCLEOTIDE SEQUENCE</scope>
    <source>
        <strain evidence="2">Niue_2</strain>
        <tissue evidence="2">Leaf</tissue>
    </source>
</reference>
<evidence type="ECO:0000313" key="3">
    <source>
        <dbReference type="Proteomes" id="UP000652761"/>
    </source>
</evidence>
<protein>
    <submittedName>
        <fullName evidence="2">Uncharacterized protein</fullName>
    </submittedName>
</protein>
<name>A0A843UNL0_COLES</name>